<name>A0P6R2_9PROT</name>
<organism evidence="1 2">
    <name type="scientific">Methylophilales bacterium HTCC2181</name>
    <dbReference type="NCBI Taxonomy" id="383631"/>
    <lineage>
        <taxon>Bacteria</taxon>
        <taxon>Pseudomonadati</taxon>
        <taxon>Pseudomonadota</taxon>
        <taxon>Betaproteobacteria</taxon>
        <taxon>Nitrosomonadales</taxon>
        <taxon>OM43 clade</taxon>
    </lineage>
</organism>
<dbReference type="OrthoDB" id="370799at2"/>
<dbReference type="EMBL" id="AAUX01000001">
    <property type="protein sequence ID" value="EAV47222.1"/>
    <property type="molecule type" value="Genomic_DNA"/>
</dbReference>
<sequence length="88" mass="10224">MSTDYQDLILALNMALDGDWDSSHKIVQNMDLDVAKWIHAVLHKIEGDDSNSKYWYTLCKLGSFEDYDNPNDELLHIIEHVNKLSFPE</sequence>
<accession>A0P6R2</accession>
<proteinExistence type="predicted"/>
<reference evidence="1 2" key="1">
    <citation type="submission" date="2006-11" db="EMBL/GenBank/DDBJ databases">
        <authorList>
            <person name="Giovannoni S."/>
            <person name="Vergin K."/>
            <person name="Ferriera S."/>
            <person name="Johnson J."/>
            <person name="Kravitz S."/>
            <person name="Beeson K."/>
            <person name="Sutton G."/>
            <person name="Rogers Y.-H."/>
            <person name="Friedman R."/>
            <person name="Frazier M."/>
            <person name="Venter J.C."/>
        </authorList>
    </citation>
    <scope>NUCLEOTIDE SEQUENCE [LARGE SCALE GENOMIC DNA]</scope>
    <source>
        <strain evidence="1 2">HTCC2181</strain>
    </source>
</reference>
<keyword evidence="2" id="KW-1185">Reference proteome</keyword>
<protein>
    <submittedName>
        <fullName evidence="1">Uncharacterized protein</fullName>
    </submittedName>
</protein>
<evidence type="ECO:0000313" key="2">
    <source>
        <dbReference type="Proteomes" id="UP000054262"/>
    </source>
</evidence>
<comment type="caution">
    <text evidence="1">The sequence shown here is derived from an EMBL/GenBank/DDBJ whole genome shotgun (WGS) entry which is preliminary data.</text>
</comment>
<evidence type="ECO:0000313" key="1">
    <source>
        <dbReference type="EMBL" id="EAV47222.1"/>
    </source>
</evidence>
<dbReference type="Proteomes" id="UP000054262">
    <property type="component" value="Unassembled WGS sequence"/>
</dbReference>
<gene>
    <name evidence="1" type="ORF">MB2181_04075</name>
</gene>
<dbReference type="AlphaFoldDB" id="A0P6R2"/>